<evidence type="ECO:0000256" key="9">
    <source>
        <dbReference type="PIRSR" id="PIRSR000294-2"/>
    </source>
</evidence>
<dbReference type="PIRSF" id="PIRSF000294">
    <property type="entry name" value="Cytochrome-c_peroxidase"/>
    <property type="match status" value="1"/>
</dbReference>
<dbReference type="AlphaFoldDB" id="A0A1M6VMN2"/>
<comment type="subcellular location">
    <subcellularLocation>
        <location evidence="1">Periplasm</location>
    </subcellularLocation>
</comment>
<evidence type="ECO:0000313" key="11">
    <source>
        <dbReference type="EMBL" id="SHK82614.1"/>
    </source>
</evidence>
<dbReference type="PANTHER" id="PTHR30600">
    <property type="entry name" value="CYTOCHROME C PEROXIDASE-RELATED"/>
    <property type="match status" value="1"/>
</dbReference>
<organism evidence="11 12">
    <name type="scientific">Reichenbachiella agariperforans</name>
    <dbReference type="NCBI Taxonomy" id="156994"/>
    <lineage>
        <taxon>Bacteria</taxon>
        <taxon>Pseudomonadati</taxon>
        <taxon>Bacteroidota</taxon>
        <taxon>Cytophagia</taxon>
        <taxon>Cytophagales</taxon>
        <taxon>Reichenbachiellaceae</taxon>
        <taxon>Reichenbachiella</taxon>
    </lineage>
</organism>
<dbReference type="EMBL" id="FRAA01000009">
    <property type="protein sequence ID" value="SHK82614.1"/>
    <property type="molecule type" value="Genomic_DNA"/>
</dbReference>
<reference evidence="12" key="1">
    <citation type="submission" date="2016-11" db="EMBL/GenBank/DDBJ databases">
        <authorList>
            <person name="Varghese N."/>
            <person name="Submissions S."/>
        </authorList>
    </citation>
    <scope>NUCLEOTIDE SEQUENCE [LARGE SCALE GENOMIC DNA]</scope>
    <source>
        <strain evidence="12">DSM 26134</strain>
    </source>
</reference>
<keyword evidence="11" id="KW-0575">Peroxidase</keyword>
<dbReference type="InterPro" id="IPR051395">
    <property type="entry name" value="Cytochrome_c_Peroxidase/MauG"/>
</dbReference>
<dbReference type="SUPFAM" id="SSF46626">
    <property type="entry name" value="Cytochrome c"/>
    <property type="match status" value="2"/>
</dbReference>
<evidence type="ECO:0000256" key="4">
    <source>
        <dbReference type="ARBA" id="ARBA00022729"/>
    </source>
</evidence>
<dbReference type="GO" id="GO:0046872">
    <property type="term" value="F:metal ion binding"/>
    <property type="evidence" value="ECO:0007669"/>
    <property type="project" value="UniProtKB-KW"/>
</dbReference>
<evidence type="ECO:0000259" key="10">
    <source>
        <dbReference type="PROSITE" id="PS51007"/>
    </source>
</evidence>
<proteinExistence type="predicted"/>
<dbReference type="PROSITE" id="PS51007">
    <property type="entry name" value="CYTC"/>
    <property type="match status" value="2"/>
</dbReference>
<dbReference type="GO" id="GO:0042597">
    <property type="term" value="C:periplasmic space"/>
    <property type="evidence" value="ECO:0007669"/>
    <property type="project" value="UniProtKB-SubCell"/>
</dbReference>
<evidence type="ECO:0000256" key="3">
    <source>
        <dbReference type="ARBA" id="ARBA00022723"/>
    </source>
</evidence>
<feature type="domain" description="Cytochrome c" evidence="10">
    <location>
        <begin position="203"/>
        <end position="327"/>
    </location>
</feature>
<accession>A0A1M6VMN2</accession>
<gene>
    <name evidence="11" type="ORF">SAMN04488028_109109</name>
</gene>
<comment type="PTM">
    <text evidence="8">Binds 2 heme groups per subunit.</text>
</comment>
<evidence type="ECO:0000256" key="1">
    <source>
        <dbReference type="ARBA" id="ARBA00004418"/>
    </source>
</evidence>
<keyword evidence="4" id="KW-0732">Signal</keyword>
<dbReference type="Proteomes" id="UP000184474">
    <property type="component" value="Unassembled WGS sequence"/>
</dbReference>
<keyword evidence="7 9" id="KW-0408">Iron</keyword>
<keyword evidence="12" id="KW-1185">Reference proteome</keyword>
<keyword evidence="3 9" id="KW-0479">Metal-binding</keyword>
<keyword evidence="6" id="KW-0560">Oxidoreductase</keyword>
<dbReference type="PROSITE" id="PS51257">
    <property type="entry name" value="PROKAR_LIPOPROTEIN"/>
    <property type="match status" value="1"/>
</dbReference>
<dbReference type="InterPro" id="IPR036909">
    <property type="entry name" value="Cyt_c-like_dom_sf"/>
</dbReference>
<dbReference type="InterPro" id="IPR026259">
    <property type="entry name" value="MauG/Cytc_peroxidase"/>
</dbReference>
<dbReference type="Gene3D" id="1.10.760.10">
    <property type="entry name" value="Cytochrome c-like domain"/>
    <property type="match status" value="2"/>
</dbReference>
<dbReference type="GO" id="GO:0009055">
    <property type="term" value="F:electron transfer activity"/>
    <property type="evidence" value="ECO:0007669"/>
    <property type="project" value="InterPro"/>
</dbReference>
<dbReference type="PANTHER" id="PTHR30600:SF10">
    <property type="entry name" value="BLL6722 PROTEIN"/>
    <property type="match status" value="1"/>
</dbReference>
<evidence type="ECO:0000313" key="12">
    <source>
        <dbReference type="Proteomes" id="UP000184474"/>
    </source>
</evidence>
<dbReference type="Pfam" id="PF03150">
    <property type="entry name" value="CCP_MauG"/>
    <property type="match status" value="1"/>
</dbReference>
<feature type="binding site" description="axial binding residue" evidence="9">
    <location>
        <position position="76"/>
    </location>
    <ligand>
        <name>heme c</name>
        <dbReference type="ChEBI" id="CHEBI:61717"/>
        <label>1</label>
    </ligand>
    <ligandPart>
        <name>Fe</name>
        <dbReference type="ChEBI" id="CHEBI:18248"/>
    </ligandPart>
</feature>
<dbReference type="RefSeq" id="WP_073124953.1">
    <property type="nucleotide sequence ID" value="NZ_FRAA01000009.1"/>
</dbReference>
<evidence type="ECO:0000256" key="6">
    <source>
        <dbReference type="ARBA" id="ARBA00023002"/>
    </source>
</evidence>
<keyword evidence="5" id="KW-0574">Periplasm</keyword>
<evidence type="ECO:0000256" key="8">
    <source>
        <dbReference type="PIRSR" id="PIRSR000294-1"/>
    </source>
</evidence>
<dbReference type="Pfam" id="PF00034">
    <property type="entry name" value="Cytochrom_C"/>
    <property type="match status" value="1"/>
</dbReference>
<feature type="binding site" description="covalent" evidence="8">
    <location>
        <position position="216"/>
    </location>
    <ligand>
        <name>heme c</name>
        <dbReference type="ChEBI" id="CHEBI:61717"/>
        <label>2</label>
    </ligand>
</feature>
<name>A0A1M6VMN2_REIAG</name>
<keyword evidence="2 8" id="KW-0349">Heme</keyword>
<feature type="binding site" description="covalent" evidence="8">
    <location>
        <position position="72"/>
    </location>
    <ligand>
        <name>heme c</name>
        <dbReference type="ChEBI" id="CHEBI:61717"/>
        <label>1</label>
    </ligand>
</feature>
<protein>
    <submittedName>
        <fullName evidence="11">Cytochrome c peroxidase</fullName>
    </submittedName>
</protein>
<feature type="domain" description="Cytochrome c" evidence="10">
    <location>
        <begin position="50"/>
        <end position="152"/>
    </location>
</feature>
<dbReference type="GO" id="GO:0004130">
    <property type="term" value="F:cytochrome-c peroxidase activity"/>
    <property type="evidence" value="ECO:0007669"/>
    <property type="project" value="TreeGrafter"/>
</dbReference>
<dbReference type="STRING" id="156994.SAMN04488028_109109"/>
<dbReference type="GO" id="GO:0020037">
    <property type="term" value="F:heme binding"/>
    <property type="evidence" value="ECO:0007669"/>
    <property type="project" value="InterPro"/>
</dbReference>
<dbReference type="InterPro" id="IPR004852">
    <property type="entry name" value="Di-haem_cyt_c_peroxidsae"/>
</dbReference>
<feature type="binding site" description="axial binding residue" evidence="9">
    <location>
        <position position="220"/>
    </location>
    <ligand>
        <name>heme c</name>
        <dbReference type="ChEBI" id="CHEBI:61717"/>
        <label>2</label>
    </ligand>
    <ligandPart>
        <name>Fe</name>
        <dbReference type="ChEBI" id="CHEBI:18248"/>
    </ligandPart>
</feature>
<evidence type="ECO:0000256" key="5">
    <source>
        <dbReference type="ARBA" id="ARBA00022764"/>
    </source>
</evidence>
<feature type="binding site" description="covalent" evidence="8">
    <location>
        <position position="219"/>
    </location>
    <ligand>
        <name>heme c</name>
        <dbReference type="ChEBI" id="CHEBI:61717"/>
        <label>2</label>
    </ligand>
</feature>
<evidence type="ECO:0000256" key="2">
    <source>
        <dbReference type="ARBA" id="ARBA00022617"/>
    </source>
</evidence>
<sequence>MRKKLGFLLVMGWLLMACEGDKGEIPFGFVQPEHFPAATYTFDNNPISKEGFELGKFIFNDPLLSRDSTVSCASCHDQRVAFADPQHRLSIGIDAQIGARNAPPIFNLAFVNAFFWDGGVTHVDFIPLNPIANPVEMDQDIAVVIEKMRASALYQQKFATAFGEGTEINSARMLHALSQFMVMMVSANSSYDQYLLEGAALSESALRGLALFEENCATCHEGNLFTDGSFRNNGLDTEVTDIGRYLITEENGDLAKFKVPSLRNIALTAPYMHDGRFETLDEVLTHYSSGVQQSATLDPLLQAGGILGIPLSDAQQSDIITFLETLTDEEFVSNPLFFAP</sequence>
<feature type="binding site" description="covalent" evidence="8">
    <location>
        <position position="75"/>
    </location>
    <ligand>
        <name>heme c</name>
        <dbReference type="ChEBI" id="CHEBI:61717"/>
        <label>1</label>
    </ligand>
</feature>
<dbReference type="InterPro" id="IPR009056">
    <property type="entry name" value="Cyt_c-like_dom"/>
</dbReference>
<comment type="cofactor">
    <cofactor evidence="8">
        <name>heme</name>
        <dbReference type="ChEBI" id="CHEBI:30413"/>
    </cofactor>
    <text evidence="8">Binds 2 heme groups.</text>
</comment>
<evidence type="ECO:0000256" key="7">
    <source>
        <dbReference type="ARBA" id="ARBA00023004"/>
    </source>
</evidence>